<dbReference type="GO" id="GO:0070694">
    <property type="term" value="F:5-hydroxymethyl-dUMP N-hydrolase activity"/>
    <property type="evidence" value="ECO:0007669"/>
    <property type="project" value="TreeGrafter"/>
</dbReference>
<evidence type="ECO:0000313" key="1">
    <source>
        <dbReference type="EMBL" id="MBC3516095.1"/>
    </source>
</evidence>
<proteinExistence type="predicted"/>
<dbReference type="EMBL" id="JACOGI010000001">
    <property type="protein sequence ID" value="MBC3516095.1"/>
    <property type="molecule type" value="Genomic_DNA"/>
</dbReference>
<dbReference type="Gene3D" id="3.40.50.450">
    <property type="match status" value="1"/>
</dbReference>
<protein>
    <submittedName>
        <fullName evidence="1">Nucleoside 2-deoxyribosyltransferase</fullName>
    </submittedName>
</protein>
<dbReference type="PANTHER" id="PTHR15364:SF0">
    <property type="entry name" value="2'-DEOXYNUCLEOSIDE 5'-PHOSPHATE N-HYDROLASE 1"/>
    <property type="match status" value="1"/>
</dbReference>
<accession>A0A8J6IFA3</accession>
<keyword evidence="2" id="KW-1185">Reference proteome</keyword>
<dbReference type="SUPFAM" id="SSF52309">
    <property type="entry name" value="N-(deoxy)ribosyltransferase-like"/>
    <property type="match status" value="1"/>
</dbReference>
<dbReference type="PANTHER" id="PTHR15364">
    <property type="entry name" value="2'-DEOXYNUCLEOSIDE 5'-PHOSPHATE N-HYDROLASE 1"/>
    <property type="match status" value="1"/>
</dbReference>
<dbReference type="Proteomes" id="UP000597668">
    <property type="component" value="Unassembled WGS sequence"/>
</dbReference>
<gene>
    <name evidence="1" type="ORF">H8K20_06765</name>
</gene>
<dbReference type="InterPro" id="IPR007710">
    <property type="entry name" value="Nucleoside_deoxyribTrfase"/>
</dbReference>
<dbReference type="Pfam" id="PF05014">
    <property type="entry name" value="Nuc_deoxyrib_tr"/>
    <property type="match status" value="1"/>
</dbReference>
<reference evidence="1" key="1">
    <citation type="submission" date="2020-08" db="EMBL/GenBank/DDBJ databases">
        <authorList>
            <person name="Liu C."/>
            <person name="Sun Q."/>
        </authorList>
    </citation>
    <scope>NUCLEOTIDE SEQUENCE</scope>
    <source>
        <strain evidence="1">NSJ-65</strain>
    </source>
</reference>
<comment type="caution">
    <text evidence="1">The sequence shown here is derived from an EMBL/GenBank/DDBJ whole genome shotgun (WGS) entry which is preliminary data.</text>
</comment>
<name>A0A8J6IFA3_9FIRM</name>
<evidence type="ECO:0000313" key="2">
    <source>
        <dbReference type="Proteomes" id="UP000597668"/>
    </source>
</evidence>
<dbReference type="AlphaFoldDB" id="A0A8J6IFA3"/>
<organism evidence="1 2">
    <name type="scientific">Neobittarella massiliensis</name>
    <name type="common">ex Bilen et al. 2018</name>
    <dbReference type="NCBI Taxonomy" id="2041842"/>
    <lineage>
        <taxon>Bacteria</taxon>
        <taxon>Bacillati</taxon>
        <taxon>Bacillota</taxon>
        <taxon>Clostridia</taxon>
        <taxon>Eubacteriales</taxon>
        <taxon>Oscillospiraceae</taxon>
        <taxon>Neobittarella (ex Bilen et al. 2018)</taxon>
    </lineage>
</organism>
<dbReference type="RefSeq" id="WP_186487874.1">
    <property type="nucleotide sequence ID" value="NZ_JACOGI010000001.1"/>
</dbReference>
<dbReference type="InterPro" id="IPR051239">
    <property type="entry name" value="2'-dNMP_N-hydrolase"/>
</dbReference>
<sequence>MFIDKNGIVRRPVAYLAGPDMFWPDGMEIGAGYVEMSHRYGIDGIFPPDPAREDQYREYTPQDNSQEELEKKIFTHDMNQIYRSDMIIANLNDFRRGQEPDSGTAFECGAAWALGLRCYAFLTDIRPLVERFSAAKHRSAEGRWADENCYVIEDRGLPLNLYFGVPFTVVQGNMEDAMKRARADFDRELVAAGHRAFDPEQI</sequence>
<dbReference type="GO" id="GO:0009159">
    <property type="term" value="P:deoxyribonucleoside monophosphate catabolic process"/>
    <property type="evidence" value="ECO:0007669"/>
    <property type="project" value="TreeGrafter"/>
</dbReference>